<comment type="caution">
    <text evidence="2">The sequence shown here is derived from an EMBL/GenBank/DDBJ whole genome shotgun (WGS) entry which is preliminary data.</text>
</comment>
<dbReference type="EMBL" id="JAINUG010000162">
    <property type="protein sequence ID" value="KAJ8391106.1"/>
    <property type="molecule type" value="Genomic_DNA"/>
</dbReference>
<evidence type="ECO:0000313" key="3">
    <source>
        <dbReference type="Proteomes" id="UP001221898"/>
    </source>
</evidence>
<gene>
    <name evidence="2" type="ORF">AAFF_G00097270</name>
</gene>
<accession>A0AAD7WBK5</accession>
<feature type="region of interest" description="Disordered" evidence="1">
    <location>
        <begin position="24"/>
        <end position="48"/>
    </location>
</feature>
<organism evidence="2 3">
    <name type="scientific">Aldrovandia affinis</name>
    <dbReference type="NCBI Taxonomy" id="143900"/>
    <lineage>
        <taxon>Eukaryota</taxon>
        <taxon>Metazoa</taxon>
        <taxon>Chordata</taxon>
        <taxon>Craniata</taxon>
        <taxon>Vertebrata</taxon>
        <taxon>Euteleostomi</taxon>
        <taxon>Actinopterygii</taxon>
        <taxon>Neopterygii</taxon>
        <taxon>Teleostei</taxon>
        <taxon>Notacanthiformes</taxon>
        <taxon>Halosauridae</taxon>
        <taxon>Aldrovandia</taxon>
    </lineage>
</organism>
<protein>
    <submittedName>
        <fullName evidence="2">Uncharacterized protein</fullName>
    </submittedName>
</protein>
<name>A0AAD7WBK5_9TELE</name>
<reference evidence="2" key="1">
    <citation type="journal article" date="2023" name="Science">
        <title>Genome structures resolve the early diversification of teleost fishes.</title>
        <authorList>
            <person name="Parey E."/>
            <person name="Louis A."/>
            <person name="Montfort J."/>
            <person name="Bouchez O."/>
            <person name="Roques C."/>
            <person name="Iampietro C."/>
            <person name="Lluch J."/>
            <person name="Castinel A."/>
            <person name="Donnadieu C."/>
            <person name="Desvignes T."/>
            <person name="Floi Bucao C."/>
            <person name="Jouanno E."/>
            <person name="Wen M."/>
            <person name="Mejri S."/>
            <person name="Dirks R."/>
            <person name="Jansen H."/>
            <person name="Henkel C."/>
            <person name="Chen W.J."/>
            <person name="Zahm M."/>
            <person name="Cabau C."/>
            <person name="Klopp C."/>
            <person name="Thompson A.W."/>
            <person name="Robinson-Rechavi M."/>
            <person name="Braasch I."/>
            <person name="Lecointre G."/>
            <person name="Bobe J."/>
            <person name="Postlethwait J.H."/>
            <person name="Berthelot C."/>
            <person name="Roest Crollius H."/>
            <person name="Guiguen Y."/>
        </authorList>
    </citation>
    <scope>NUCLEOTIDE SEQUENCE</scope>
    <source>
        <strain evidence="2">NC1722</strain>
    </source>
</reference>
<dbReference type="AlphaFoldDB" id="A0AAD7WBK5"/>
<evidence type="ECO:0000313" key="2">
    <source>
        <dbReference type="EMBL" id="KAJ8391106.1"/>
    </source>
</evidence>
<dbReference type="Proteomes" id="UP001221898">
    <property type="component" value="Unassembled WGS sequence"/>
</dbReference>
<proteinExistence type="predicted"/>
<sequence length="96" mass="10043">MQADADIPRSPMARLECDRLLRNTETPPTVDCSSSGPPSVSPATGSSGANRYLAGYGAGKAVCTCQSPDGEKRTAGNLDCDCYPICHPQTGRRGIL</sequence>
<evidence type="ECO:0000256" key="1">
    <source>
        <dbReference type="SAM" id="MobiDB-lite"/>
    </source>
</evidence>
<keyword evidence="3" id="KW-1185">Reference proteome</keyword>